<dbReference type="SUPFAM" id="SSF49785">
    <property type="entry name" value="Galactose-binding domain-like"/>
    <property type="match status" value="1"/>
</dbReference>
<keyword evidence="6" id="KW-1185">Reference proteome</keyword>
<keyword evidence="2" id="KW-0378">Hydrolase</keyword>
<protein>
    <submittedName>
        <fullName evidence="5">DUF11 domain-containing protein</fullName>
    </submittedName>
</protein>
<keyword evidence="3" id="KW-0732">Signal</keyword>
<evidence type="ECO:0000313" key="6">
    <source>
        <dbReference type="Proteomes" id="UP001139971"/>
    </source>
</evidence>
<dbReference type="GO" id="GO:0006508">
    <property type="term" value="P:proteolysis"/>
    <property type="evidence" value="ECO:0007669"/>
    <property type="project" value="UniProtKB-KW"/>
</dbReference>
<dbReference type="Pfam" id="PF01345">
    <property type="entry name" value="DUF11"/>
    <property type="match status" value="1"/>
</dbReference>
<gene>
    <name evidence="5" type="ORF">OD750_018585</name>
</gene>
<dbReference type="InterPro" id="IPR002884">
    <property type="entry name" value="P_dom"/>
</dbReference>
<evidence type="ECO:0000256" key="1">
    <source>
        <dbReference type="ARBA" id="ARBA00022670"/>
    </source>
</evidence>
<dbReference type="Proteomes" id="UP001139971">
    <property type="component" value="Unassembled WGS sequence"/>
</dbReference>
<organism evidence="5 6">
    <name type="scientific">Tahibacter soli</name>
    <dbReference type="NCBI Taxonomy" id="2983605"/>
    <lineage>
        <taxon>Bacteria</taxon>
        <taxon>Pseudomonadati</taxon>
        <taxon>Pseudomonadota</taxon>
        <taxon>Gammaproteobacteria</taxon>
        <taxon>Lysobacterales</taxon>
        <taxon>Rhodanobacteraceae</taxon>
        <taxon>Tahibacter</taxon>
    </lineage>
</organism>
<evidence type="ECO:0000256" key="2">
    <source>
        <dbReference type="ARBA" id="ARBA00022801"/>
    </source>
</evidence>
<dbReference type="Gene3D" id="2.60.120.260">
    <property type="entry name" value="Galactose-binding domain-like"/>
    <property type="match status" value="1"/>
</dbReference>
<accession>A0A9X3YLP4</accession>
<feature type="chain" id="PRO_5040907028" evidence="3">
    <location>
        <begin position="34"/>
        <end position="537"/>
    </location>
</feature>
<proteinExistence type="predicted"/>
<evidence type="ECO:0000256" key="3">
    <source>
        <dbReference type="SAM" id="SignalP"/>
    </source>
</evidence>
<evidence type="ECO:0000313" key="5">
    <source>
        <dbReference type="EMBL" id="MDC8014557.1"/>
    </source>
</evidence>
<dbReference type="AlphaFoldDB" id="A0A9X3YLP4"/>
<dbReference type="InterPro" id="IPR001434">
    <property type="entry name" value="OmcB-like_DUF11"/>
</dbReference>
<dbReference type="InterPro" id="IPR008979">
    <property type="entry name" value="Galactose-bd-like_sf"/>
</dbReference>
<dbReference type="RefSeq" id="WP_263542226.1">
    <property type="nucleotide sequence ID" value="NZ_JAOVZO020000018.1"/>
</dbReference>
<dbReference type="EMBL" id="JAOVZO020000018">
    <property type="protein sequence ID" value="MDC8014557.1"/>
    <property type="molecule type" value="Genomic_DNA"/>
</dbReference>
<evidence type="ECO:0000259" key="4">
    <source>
        <dbReference type="PROSITE" id="PS51829"/>
    </source>
</evidence>
<feature type="signal peptide" evidence="3">
    <location>
        <begin position="1"/>
        <end position="33"/>
    </location>
</feature>
<comment type="caution">
    <text evidence="5">The sequence shown here is derived from an EMBL/GenBank/DDBJ whole genome shotgun (WGS) entry which is preliminary data.</text>
</comment>
<name>A0A9X3YLP4_9GAMM</name>
<keyword evidence="1" id="KW-0645">Protease</keyword>
<sequence>MKASDGMQRGTVRRMRDAALCACLIGMAGAALAESAVRRVSTTPPVRGAAPADAEGMTCATIPDDGYDGSLGSMTCVDVPGVNATVEHVKLHLALRHRFAGDLVVKVVDPGNRAVTVMSRPGMPESADDGSGCCGAPAGLTQTSPVSFADDAAGPSAEAMGAGLRDAQVVCRDDPNCAFVPAAGAAAPGGLSTFNGANGAGTWKVCVGDAENLETGGLCSAVLAFNRLESDLALTATFPNGMSADQPYVLAFDAVNRGPSAQTNVFVNAVLSSGLSYVSDDCGGVPSGEGWRWNAGALGVDAHARCNVTVRMAQSGQCRSVSTTAGIAGDIADPQPQNNVAVAQEGDANRVVDPGYEASGPAGGGAWTSTSTNFGHVFCAVGRCTDVPTLNAWDGDWWAWFGGVDPVMPGDAALPEIGTVRQTVAIPAGATALAFRLRVPSCSGSASDFLALTVDGVERWRVDASDATLCGGTAYTQQTVDVSAFADDANHVVELHGEQRAAGGATSFFVDDVQLVAPAVCGRGDSVYLDGFEGATP</sequence>
<dbReference type="GO" id="GO:0004252">
    <property type="term" value="F:serine-type endopeptidase activity"/>
    <property type="evidence" value="ECO:0007669"/>
    <property type="project" value="InterPro"/>
</dbReference>
<dbReference type="PROSITE" id="PS51829">
    <property type="entry name" value="P_HOMO_B"/>
    <property type="match status" value="1"/>
</dbReference>
<feature type="domain" description="P/Homo B" evidence="4">
    <location>
        <begin position="43"/>
        <end position="231"/>
    </location>
</feature>
<reference evidence="5" key="1">
    <citation type="submission" date="2023-02" db="EMBL/GenBank/DDBJ databases">
        <title>Tahibacter soli sp. nov. isolated from soil.</title>
        <authorList>
            <person name="Baek J.H."/>
            <person name="Lee J.K."/>
            <person name="Choi D.G."/>
            <person name="Jeon C.O."/>
        </authorList>
    </citation>
    <scope>NUCLEOTIDE SEQUENCE</scope>
    <source>
        <strain evidence="5">BL</strain>
    </source>
</reference>